<gene>
    <name evidence="2" type="ORF">KQI42_03970</name>
</gene>
<evidence type="ECO:0000313" key="2">
    <source>
        <dbReference type="EMBL" id="MBU5437153.1"/>
    </source>
</evidence>
<keyword evidence="2" id="KW-0255">Endonuclease</keyword>
<evidence type="ECO:0000313" key="3">
    <source>
        <dbReference type="Proteomes" id="UP000749471"/>
    </source>
</evidence>
<keyword evidence="3" id="KW-1185">Reference proteome</keyword>
<reference evidence="2 3" key="1">
    <citation type="submission" date="2021-06" db="EMBL/GenBank/DDBJ databases">
        <authorList>
            <person name="Sun Q."/>
            <person name="Li D."/>
        </authorList>
    </citation>
    <scope>NUCLEOTIDE SEQUENCE [LARGE SCALE GENOMIC DNA]</scope>
    <source>
        <strain evidence="2 3">MSJ-40</strain>
    </source>
</reference>
<protein>
    <submittedName>
        <fullName evidence="2">Restriction endonuclease subunit S</fullName>
        <ecNumber evidence="2">3.1.21.-</ecNumber>
    </submittedName>
</protein>
<proteinExistence type="predicted"/>
<sequence>MPVGDVNINNIKSCIGRGLGAIRQIAKSHFKYIFYILQVYQNELKKFSQGSTFEAINSLDLKALKIVVPPLQEQQKKASILSSVDEQIEITDNLIEKTKELKKGLMQKLLTKGIGHERFKDTEIGRIPEDWE</sequence>
<dbReference type="InterPro" id="IPR000055">
    <property type="entry name" value="Restrct_endonuc_typeI_TRD"/>
</dbReference>
<keyword evidence="2" id="KW-0378">Hydrolase</keyword>
<dbReference type="EC" id="3.1.21.-" evidence="2"/>
<dbReference type="Proteomes" id="UP000749471">
    <property type="component" value="Unassembled WGS sequence"/>
</dbReference>
<organism evidence="2 3">
    <name type="scientific">Tissierella simiarum</name>
    <dbReference type="NCBI Taxonomy" id="2841534"/>
    <lineage>
        <taxon>Bacteria</taxon>
        <taxon>Bacillati</taxon>
        <taxon>Bacillota</taxon>
        <taxon>Tissierellia</taxon>
        <taxon>Tissierellales</taxon>
        <taxon>Tissierellaceae</taxon>
        <taxon>Tissierella</taxon>
    </lineage>
</organism>
<name>A0ABS6E4G5_9FIRM</name>
<dbReference type="InterPro" id="IPR052021">
    <property type="entry name" value="Type-I_RS_S_subunit"/>
</dbReference>
<dbReference type="GO" id="GO:0004519">
    <property type="term" value="F:endonuclease activity"/>
    <property type="evidence" value="ECO:0007669"/>
    <property type="project" value="UniProtKB-KW"/>
</dbReference>
<feature type="domain" description="Type I restriction modification DNA specificity" evidence="1">
    <location>
        <begin position="2"/>
        <end position="97"/>
    </location>
</feature>
<dbReference type="PANTHER" id="PTHR30408:SF12">
    <property type="entry name" value="TYPE I RESTRICTION ENZYME MJAVIII SPECIFICITY SUBUNIT"/>
    <property type="match status" value="1"/>
</dbReference>
<dbReference type="PANTHER" id="PTHR30408">
    <property type="entry name" value="TYPE-1 RESTRICTION ENZYME ECOKI SPECIFICITY PROTEIN"/>
    <property type="match status" value="1"/>
</dbReference>
<evidence type="ECO:0000259" key="1">
    <source>
        <dbReference type="Pfam" id="PF01420"/>
    </source>
</evidence>
<dbReference type="GO" id="GO:0016787">
    <property type="term" value="F:hydrolase activity"/>
    <property type="evidence" value="ECO:0007669"/>
    <property type="project" value="UniProtKB-KW"/>
</dbReference>
<comment type="caution">
    <text evidence="2">The sequence shown here is derived from an EMBL/GenBank/DDBJ whole genome shotgun (WGS) entry which is preliminary data.</text>
</comment>
<dbReference type="Pfam" id="PF01420">
    <property type="entry name" value="Methylase_S"/>
    <property type="match status" value="1"/>
</dbReference>
<dbReference type="EMBL" id="JAHLPM010000002">
    <property type="protein sequence ID" value="MBU5437153.1"/>
    <property type="molecule type" value="Genomic_DNA"/>
</dbReference>
<keyword evidence="2" id="KW-0540">Nuclease</keyword>
<accession>A0ABS6E4G5</accession>